<protein>
    <submittedName>
        <fullName evidence="1">Uncharacterized protein</fullName>
    </submittedName>
</protein>
<proteinExistence type="predicted"/>
<accession>E3MXI2</accession>
<organism evidence="2">
    <name type="scientific">Caenorhabditis remanei</name>
    <name type="common">Caenorhabditis vulgaris</name>
    <dbReference type="NCBI Taxonomy" id="31234"/>
    <lineage>
        <taxon>Eukaryota</taxon>
        <taxon>Metazoa</taxon>
        <taxon>Ecdysozoa</taxon>
        <taxon>Nematoda</taxon>
        <taxon>Chromadorea</taxon>
        <taxon>Rhabditida</taxon>
        <taxon>Rhabditina</taxon>
        <taxon>Rhabditomorpha</taxon>
        <taxon>Rhabditoidea</taxon>
        <taxon>Rhabditidae</taxon>
        <taxon>Peloderinae</taxon>
        <taxon>Caenorhabditis</taxon>
    </lineage>
</organism>
<dbReference type="EMBL" id="DS268491">
    <property type="protein sequence ID" value="EFP11592.1"/>
    <property type="molecule type" value="Genomic_DNA"/>
</dbReference>
<dbReference type="Proteomes" id="UP000008281">
    <property type="component" value="Unassembled WGS sequence"/>
</dbReference>
<dbReference type="HOGENOM" id="CLU_2690208_0_0_1"/>
<evidence type="ECO:0000313" key="2">
    <source>
        <dbReference type="Proteomes" id="UP000008281"/>
    </source>
</evidence>
<name>E3MXI2_CAERE</name>
<evidence type="ECO:0000313" key="1">
    <source>
        <dbReference type="EMBL" id="EFP11592.1"/>
    </source>
</evidence>
<sequence length="74" mass="7763">MLSTTPASLLARTLSLRNGRLLCHTSSPLLISPPGNSNDSASTFPSRTMNTVIARSLGYSPTVHSPPISISALQ</sequence>
<keyword evidence="2" id="KW-1185">Reference proteome</keyword>
<dbReference type="AlphaFoldDB" id="E3MXI2"/>
<dbReference type="InParanoid" id="E3MXI2"/>
<gene>
    <name evidence="1" type="ORF">CRE_28922</name>
</gene>
<reference evidence="1" key="1">
    <citation type="submission" date="2007-07" db="EMBL/GenBank/DDBJ databases">
        <title>PCAP assembly of the Caenorhabditis remanei genome.</title>
        <authorList>
            <consortium name="The Caenorhabditis remanei Sequencing Consortium"/>
            <person name="Wilson R.K."/>
        </authorList>
    </citation>
    <scope>NUCLEOTIDE SEQUENCE [LARGE SCALE GENOMIC DNA]</scope>
    <source>
        <strain evidence="1">PB4641</strain>
    </source>
</reference>